<feature type="compositionally biased region" description="Polar residues" evidence="1">
    <location>
        <begin position="789"/>
        <end position="803"/>
    </location>
</feature>
<feature type="compositionally biased region" description="Low complexity" evidence="1">
    <location>
        <begin position="352"/>
        <end position="362"/>
    </location>
</feature>
<reference evidence="2" key="1">
    <citation type="submission" date="2023-08" db="EMBL/GenBank/DDBJ databases">
        <authorList>
            <person name="Audoor S."/>
            <person name="Bilcke G."/>
        </authorList>
    </citation>
    <scope>NUCLEOTIDE SEQUENCE</scope>
</reference>
<feature type="region of interest" description="Disordered" evidence="1">
    <location>
        <begin position="220"/>
        <end position="266"/>
    </location>
</feature>
<feature type="region of interest" description="Disordered" evidence="1">
    <location>
        <begin position="315"/>
        <end position="335"/>
    </location>
</feature>
<feature type="compositionally biased region" description="Basic residues" evidence="1">
    <location>
        <begin position="234"/>
        <end position="247"/>
    </location>
</feature>
<dbReference type="AlphaFoldDB" id="A0AAD2CYV9"/>
<feature type="compositionally biased region" description="Polar residues" evidence="1">
    <location>
        <begin position="821"/>
        <end position="832"/>
    </location>
</feature>
<evidence type="ECO:0000313" key="3">
    <source>
        <dbReference type="Proteomes" id="UP001295423"/>
    </source>
</evidence>
<feature type="compositionally biased region" description="Acidic residues" evidence="1">
    <location>
        <begin position="711"/>
        <end position="720"/>
    </location>
</feature>
<protein>
    <submittedName>
        <fullName evidence="2">Uncharacterized protein</fullName>
    </submittedName>
</protein>
<gene>
    <name evidence="2" type="ORF">CYCCA115_LOCUS10184</name>
</gene>
<keyword evidence="3" id="KW-1185">Reference proteome</keyword>
<evidence type="ECO:0000256" key="1">
    <source>
        <dbReference type="SAM" id="MobiDB-lite"/>
    </source>
</evidence>
<feature type="compositionally biased region" description="Basic and acidic residues" evidence="1">
    <location>
        <begin position="858"/>
        <end position="867"/>
    </location>
</feature>
<feature type="region of interest" description="Disordered" evidence="1">
    <location>
        <begin position="820"/>
        <end position="885"/>
    </location>
</feature>
<feature type="region of interest" description="Disordered" evidence="1">
    <location>
        <begin position="481"/>
        <end position="594"/>
    </location>
</feature>
<dbReference type="Proteomes" id="UP001295423">
    <property type="component" value="Unassembled WGS sequence"/>
</dbReference>
<feature type="compositionally biased region" description="Low complexity" evidence="1">
    <location>
        <begin position="496"/>
        <end position="507"/>
    </location>
</feature>
<feature type="compositionally biased region" description="Low complexity" evidence="1">
    <location>
        <begin position="10"/>
        <end position="20"/>
    </location>
</feature>
<feature type="compositionally biased region" description="Acidic residues" evidence="1">
    <location>
        <begin position="363"/>
        <end position="377"/>
    </location>
</feature>
<feature type="region of interest" description="Disordered" evidence="1">
    <location>
        <begin position="1"/>
        <end position="29"/>
    </location>
</feature>
<feature type="compositionally biased region" description="Basic and acidic residues" evidence="1">
    <location>
        <begin position="775"/>
        <end position="788"/>
    </location>
</feature>
<feature type="region of interest" description="Disordered" evidence="1">
    <location>
        <begin position="283"/>
        <end position="303"/>
    </location>
</feature>
<sequence length="1108" mass="120264">MTSLLRRNKTNTSTSTTKSPTPYPQKRDDIPLEIISDEGSVEDKPMDERIEDRRTEMMLCNVTEDIGANLAENNLCDYTMTTVGQICGMTPKSKEEKPTGPRSIPDAAFRTGADEHTSIEVEYVEPRLRKPISKKVAQETAPPLSEDTTKRKLLLQNLNDKAREDYKKEVRTSPQEFPDDEYAQNTIYNSFSQPEKRKFIKLISLNVTPTDAANQVLRERREGLEASQEQAKSPSKKKGLAKFFSKKKVTDEPEEEPEIEKPEFSNSGINYYDAVRKVDAEGYKEPVEEDPAADAKKTKKKKSILPSFKKKRFVKVSGVEPKNAKSTPAAPAASDNNNRALAAGAAVAGAAAVGAAAVASGSNDEEEDSEENPEDENWMPPPPPPGATSRGVMTEEEVLRDLAMADTGDIREEKKLEDDMAAQLLGPMSANQANKTQINDENQELDDIDTYLKSTESSYGGVSLNPGNVPDHMTVGSYKTAATNATTSTRARRPGQAQKRMQQQKAAEIQRTRSGNQVRGWQETMQKAAAENNRTWDPQRGWVDYGDPNAPPIPHYTTADELSTPPPAAAAAAAAQVDHRGRGMAAPTGQDPQGWAETMKAASARLLQAGKRWDPDLGWVSTGSPDGKAVPRQDDGNVNTQDASDTADFGGTGLLEGEGQDEKLMIYEDENSESESNKMRAPSPLVQVKKEKVDDEDAEYFKSPRGGGPVDLDDEVEDDKQEQAPKSTKGIPKLKGPKRDTSPVRGRRSAGNTPEGNEEDNRKSSEWKTFLARKQAAEADRQDQDKQSEVASEASTAAMQGPNTFMGRLQACAAPILPTNRAMNGTSPQSGSRLAALCGRPDMIHEEIDGESITTENTPKEVRDRSRSRTRSSKSDVSSVISDEMSGSKAAFLESMAMKAVVSSKGKRRSPGSDAGSSASYGQRSSASYGQRSSLGASPSSTAGSASSTKWQQFLEKKKAENGGGSVVGARSQASTSISRAAEKYAAKKAEEMMETQNSTPTGGSSFKPRPMEESTGAFPKPARIVTSPETPSSERPQMLPFDTPKSSSQIAAEEARAARLSVTTSTPTRSRAHLPFEPQKSEAQKAIEEAKAKRMNSLRASLSSPRD</sequence>
<feature type="compositionally biased region" description="Polar residues" evidence="1">
    <location>
        <begin position="995"/>
        <end position="1005"/>
    </location>
</feature>
<feature type="compositionally biased region" description="Low complexity" evidence="1">
    <location>
        <begin position="915"/>
        <end position="949"/>
    </location>
</feature>
<dbReference type="EMBL" id="CAKOGP040001557">
    <property type="protein sequence ID" value="CAJ1946043.1"/>
    <property type="molecule type" value="Genomic_DNA"/>
</dbReference>
<feature type="region of interest" description="Disordered" evidence="1">
    <location>
        <begin position="899"/>
        <end position="1085"/>
    </location>
</feature>
<feature type="region of interest" description="Disordered" evidence="1">
    <location>
        <begin position="610"/>
        <end position="803"/>
    </location>
</feature>
<feature type="compositionally biased region" description="Polar residues" evidence="1">
    <location>
        <begin position="512"/>
        <end position="525"/>
    </location>
</feature>
<feature type="region of interest" description="Disordered" evidence="1">
    <location>
        <begin position="352"/>
        <end position="397"/>
    </location>
</feature>
<feature type="compositionally biased region" description="Basic and acidic residues" evidence="1">
    <location>
        <begin position="981"/>
        <end position="992"/>
    </location>
</feature>
<organism evidence="2 3">
    <name type="scientific">Cylindrotheca closterium</name>
    <dbReference type="NCBI Taxonomy" id="2856"/>
    <lineage>
        <taxon>Eukaryota</taxon>
        <taxon>Sar</taxon>
        <taxon>Stramenopiles</taxon>
        <taxon>Ochrophyta</taxon>
        <taxon>Bacillariophyta</taxon>
        <taxon>Bacillariophyceae</taxon>
        <taxon>Bacillariophycidae</taxon>
        <taxon>Bacillariales</taxon>
        <taxon>Bacillariaceae</taxon>
        <taxon>Cylindrotheca</taxon>
    </lineage>
</organism>
<accession>A0AAD2CYV9</accession>
<name>A0AAD2CYV9_9STRA</name>
<comment type="caution">
    <text evidence="2">The sequence shown here is derived from an EMBL/GenBank/DDBJ whole genome shotgun (WGS) entry which is preliminary data.</text>
</comment>
<proteinExistence type="predicted"/>
<evidence type="ECO:0000313" key="2">
    <source>
        <dbReference type="EMBL" id="CAJ1946043.1"/>
    </source>
</evidence>